<sequence>MKCVVYRSFKVACIHQDLRLTTAHTGARIWFHNQRMLSRTDLLSNANSYHASGFSRLNALLTRERIWLSIIVQNSIIEPKSHVASSSDSKKREATQLLLFTTIGCFSTIEMPRSKVLGKRTPPASLISRILASFSFLNPPPVVPTRSEGTTRPPLVIWLGHVALRTDVNGLLNTDFVRALLGATIAHIDYKEACTSPEEILMRCYGSCYEANLWTKMALF</sequence>
<dbReference type="EMBL" id="RDQH01000340">
    <property type="protein sequence ID" value="RXH76613.1"/>
    <property type="molecule type" value="Genomic_DNA"/>
</dbReference>
<keyword evidence="2" id="KW-1185">Reference proteome</keyword>
<gene>
    <name evidence="1" type="ORF">DVH24_019501</name>
</gene>
<organism evidence="1 2">
    <name type="scientific">Malus domestica</name>
    <name type="common">Apple</name>
    <name type="synonym">Pyrus malus</name>
    <dbReference type="NCBI Taxonomy" id="3750"/>
    <lineage>
        <taxon>Eukaryota</taxon>
        <taxon>Viridiplantae</taxon>
        <taxon>Streptophyta</taxon>
        <taxon>Embryophyta</taxon>
        <taxon>Tracheophyta</taxon>
        <taxon>Spermatophyta</taxon>
        <taxon>Magnoliopsida</taxon>
        <taxon>eudicotyledons</taxon>
        <taxon>Gunneridae</taxon>
        <taxon>Pentapetalae</taxon>
        <taxon>rosids</taxon>
        <taxon>fabids</taxon>
        <taxon>Rosales</taxon>
        <taxon>Rosaceae</taxon>
        <taxon>Amygdaloideae</taxon>
        <taxon>Maleae</taxon>
        <taxon>Malus</taxon>
    </lineage>
</organism>
<evidence type="ECO:0000313" key="2">
    <source>
        <dbReference type="Proteomes" id="UP000290289"/>
    </source>
</evidence>
<dbReference type="AlphaFoldDB" id="A0A498I675"/>
<proteinExistence type="predicted"/>
<name>A0A498I675_MALDO</name>
<accession>A0A498I675</accession>
<protein>
    <submittedName>
        <fullName evidence="1">Uncharacterized protein</fullName>
    </submittedName>
</protein>
<dbReference type="Proteomes" id="UP000290289">
    <property type="component" value="Chromosome 14"/>
</dbReference>
<comment type="caution">
    <text evidence="1">The sequence shown here is derived from an EMBL/GenBank/DDBJ whole genome shotgun (WGS) entry which is preliminary data.</text>
</comment>
<evidence type="ECO:0000313" key="1">
    <source>
        <dbReference type="EMBL" id="RXH76613.1"/>
    </source>
</evidence>
<reference evidence="1 2" key="1">
    <citation type="submission" date="2018-10" db="EMBL/GenBank/DDBJ databases">
        <title>A high-quality apple genome assembly.</title>
        <authorList>
            <person name="Hu J."/>
        </authorList>
    </citation>
    <scope>NUCLEOTIDE SEQUENCE [LARGE SCALE GENOMIC DNA]</scope>
    <source>
        <strain evidence="2">cv. HFTH1</strain>
        <tissue evidence="1">Young leaf</tissue>
    </source>
</reference>